<dbReference type="PROSITE" id="PS50927">
    <property type="entry name" value="BULB_LECTIN"/>
    <property type="match status" value="1"/>
</dbReference>
<feature type="region of interest" description="Disordered" evidence="7">
    <location>
        <begin position="509"/>
        <end position="548"/>
    </location>
</feature>
<comment type="catalytic activity">
    <reaction evidence="6">
        <text>L-seryl-[protein] + ATP = O-phospho-L-seryl-[protein] + ADP + H(+)</text>
        <dbReference type="Rhea" id="RHEA:17989"/>
        <dbReference type="Rhea" id="RHEA-COMP:9863"/>
        <dbReference type="Rhea" id="RHEA-COMP:11604"/>
        <dbReference type="ChEBI" id="CHEBI:15378"/>
        <dbReference type="ChEBI" id="CHEBI:29999"/>
        <dbReference type="ChEBI" id="CHEBI:30616"/>
        <dbReference type="ChEBI" id="CHEBI:83421"/>
        <dbReference type="ChEBI" id="CHEBI:456216"/>
        <dbReference type="EC" id="2.7.11.1"/>
    </reaction>
</comment>
<name>A0A0D9V7B0_9ORYZ</name>
<dbReference type="Pfam" id="PF01453">
    <property type="entry name" value="B_lectin"/>
    <property type="match status" value="1"/>
</dbReference>
<evidence type="ECO:0000256" key="9">
    <source>
        <dbReference type="SAM" id="SignalP"/>
    </source>
</evidence>
<accession>A0A0D9V7B0</accession>
<evidence type="ECO:0000313" key="12">
    <source>
        <dbReference type="Proteomes" id="UP000032180"/>
    </source>
</evidence>
<evidence type="ECO:0000256" key="7">
    <source>
        <dbReference type="SAM" id="MobiDB-lite"/>
    </source>
</evidence>
<keyword evidence="12" id="KW-1185">Reference proteome</keyword>
<dbReference type="InterPro" id="IPR036426">
    <property type="entry name" value="Bulb-type_lectin_dom_sf"/>
</dbReference>
<evidence type="ECO:0000313" key="11">
    <source>
        <dbReference type="EnsemblPlants" id="LPERR01G30720.1"/>
    </source>
</evidence>
<dbReference type="EnsemblPlants" id="LPERR01G30720.1">
    <property type="protein sequence ID" value="LPERR01G30720.1"/>
    <property type="gene ID" value="LPERR01G30720"/>
</dbReference>
<dbReference type="EC" id="2.7.11.1" evidence="2"/>
<feature type="transmembrane region" description="Helical" evidence="8">
    <location>
        <begin position="469"/>
        <end position="494"/>
    </location>
</feature>
<dbReference type="STRING" id="77586.A0A0D9V7B0"/>
<feature type="domain" description="Bulb-type lectin" evidence="10">
    <location>
        <begin position="63"/>
        <end position="174"/>
    </location>
</feature>
<dbReference type="PANTHER" id="PTHR47976">
    <property type="entry name" value="G-TYPE LECTIN S-RECEPTOR-LIKE SERINE/THREONINE-PROTEIN KINASE SD2-5"/>
    <property type="match status" value="1"/>
</dbReference>
<organism evidence="11 12">
    <name type="scientific">Leersia perrieri</name>
    <dbReference type="NCBI Taxonomy" id="77586"/>
    <lineage>
        <taxon>Eukaryota</taxon>
        <taxon>Viridiplantae</taxon>
        <taxon>Streptophyta</taxon>
        <taxon>Embryophyta</taxon>
        <taxon>Tracheophyta</taxon>
        <taxon>Spermatophyta</taxon>
        <taxon>Magnoliopsida</taxon>
        <taxon>Liliopsida</taxon>
        <taxon>Poales</taxon>
        <taxon>Poaceae</taxon>
        <taxon>BOP clade</taxon>
        <taxon>Oryzoideae</taxon>
        <taxon>Oryzeae</taxon>
        <taxon>Oryzinae</taxon>
        <taxon>Leersia</taxon>
    </lineage>
</organism>
<evidence type="ECO:0000256" key="4">
    <source>
        <dbReference type="ARBA" id="ARBA00023170"/>
    </source>
</evidence>
<dbReference type="GO" id="GO:0051707">
    <property type="term" value="P:response to other organism"/>
    <property type="evidence" value="ECO:0007669"/>
    <property type="project" value="UniProtKB-ARBA"/>
</dbReference>
<dbReference type="PANTHER" id="PTHR47976:SF120">
    <property type="entry name" value="G-TYPE LECTIN S-RECEPTOR-LIKE SERINE_THREONINE-PROTEIN KINASE SD2-5"/>
    <property type="match status" value="1"/>
</dbReference>
<comment type="catalytic activity">
    <reaction evidence="5">
        <text>L-threonyl-[protein] + ATP = O-phospho-L-threonyl-[protein] + ADP + H(+)</text>
        <dbReference type="Rhea" id="RHEA:46608"/>
        <dbReference type="Rhea" id="RHEA-COMP:11060"/>
        <dbReference type="Rhea" id="RHEA-COMP:11605"/>
        <dbReference type="ChEBI" id="CHEBI:15378"/>
        <dbReference type="ChEBI" id="CHEBI:30013"/>
        <dbReference type="ChEBI" id="CHEBI:30616"/>
        <dbReference type="ChEBI" id="CHEBI:61977"/>
        <dbReference type="ChEBI" id="CHEBI:456216"/>
        <dbReference type="EC" id="2.7.11.1"/>
    </reaction>
</comment>
<evidence type="ECO:0000256" key="5">
    <source>
        <dbReference type="ARBA" id="ARBA00047899"/>
    </source>
</evidence>
<dbReference type="eggNOG" id="ENOG502QT4R">
    <property type="taxonomic scope" value="Eukaryota"/>
</dbReference>
<dbReference type="Gene3D" id="2.90.10.10">
    <property type="entry name" value="Bulb-type lectin domain"/>
    <property type="match status" value="1"/>
</dbReference>
<reference evidence="11 12" key="1">
    <citation type="submission" date="2012-08" db="EMBL/GenBank/DDBJ databases">
        <title>Oryza genome evolution.</title>
        <authorList>
            <person name="Wing R.A."/>
        </authorList>
    </citation>
    <scope>NUCLEOTIDE SEQUENCE</scope>
</reference>
<reference evidence="12" key="2">
    <citation type="submission" date="2013-12" db="EMBL/GenBank/DDBJ databases">
        <authorList>
            <person name="Yu Y."/>
            <person name="Lee S."/>
            <person name="de Baynast K."/>
            <person name="Wissotski M."/>
            <person name="Liu L."/>
            <person name="Talag J."/>
            <person name="Goicoechea J."/>
            <person name="Angelova A."/>
            <person name="Jetty R."/>
            <person name="Kudrna D."/>
            <person name="Golser W."/>
            <person name="Rivera L."/>
            <person name="Zhang J."/>
            <person name="Wing R."/>
        </authorList>
    </citation>
    <scope>NUCLEOTIDE SEQUENCE</scope>
</reference>
<dbReference type="GO" id="GO:0016020">
    <property type="term" value="C:membrane"/>
    <property type="evidence" value="ECO:0007669"/>
    <property type="project" value="UniProtKB-SubCell"/>
</dbReference>
<feature type="compositionally biased region" description="Polar residues" evidence="7">
    <location>
        <begin position="523"/>
        <end position="537"/>
    </location>
</feature>
<evidence type="ECO:0000256" key="3">
    <source>
        <dbReference type="ARBA" id="ARBA00022729"/>
    </source>
</evidence>
<dbReference type="InterPro" id="IPR001480">
    <property type="entry name" value="Bulb-type_lectin_dom"/>
</dbReference>
<keyword evidence="8" id="KW-1133">Transmembrane helix</keyword>
<evidence type="ECO:0000256" key="2">
    <source>
        <dbReference type="ARBA" id="ARBA00012513"/>
    </source>
</evidence>
<keyword evidence="4" id="KW-0675">Receptor</keyword>
<dbReference type="SMART" id="SM00108">
    <property type="entry name" value="B_lectin"/>
    <property type="match status" value="1"/>
</dbReference>
<sequence>MAMGPWWRTTWSVPLLTVAFAFLLHGAAALVASSDFPLGGNSTVVLYYQHGIPAKTEIVLNATRVGLQRPRVAAAIRFVNGTGGLEKFSTCSLVVLIGDATVWASDRYGGKFVAQGFCRLELTDDGDLRLTDGRGTVGWSSATAGRGVKVLRLFRTGNLCLLATNKKCVWQSFDNPTDKLLRGQRIPLPYSFTTTVTKMPTAFFSLVLEGHKLTANLQAGRSSYTYWEFTPPSNRSMEFVEMDVLGLNFLDQQRSLVAVITSQIKAVNDFFGLGGDGNLNMYFYDAHDNMYGTSYEALGFCELPLACGVTGVCYAGGNCEEFSTYGVRPASSPALHTHHHYEVCNETAVAEQHEMAFLEGVTTVLRPVTSASPPGTTTNNVTARQCADSCLRSCSCVAALHVASGLDGGGGEAGECSHYALTAGVREPLEKDQRHSYWVKVARTIPKRRDCTKHEEDDDDAVNRALSKIVLIFGTLDAIALCIFTWMGAYYCIYLRDILVLDDKTDDEGDQAEAGRRRAAVTPVTTVPQNSPANNSEPAVLTPVVELN</sequence>
<evidence type="ECO:0000256" key="1">
    <source>
        <dbReference type="ARBA" id="ARBA00004479"/>
    </source>
</evidence>
<dbReference type="GO" id="GO:0004674">
    <property type="term" value="F:protein serine/threonine kinase activity"/>
    <property type="evidence" value="ECO:0007669"/>
    <property type="project" value="UniProtKB-EC"/>
</dbReference>
<protein>
    <recommendedName>
        <fullName evidence="2">non-specific serine/threonine protein kinase</fullName>
        <ecNumber evidence="2">2.7.11.1</ecNumber>
    </recommendedName>
</protein>
<feature type="chain" id="PRO_5002347505" description="non-specific serine/threonine protein kinase" evidence="9">
    <location>
        <begin position="30"/>
        <end position="548"/>
    </location>
</feature>
<evidence type="ECO:0000259" key="10">
    <source>
        <dbReference type="PROSITE" id="PS50927"/>
    </source>
</evidence>
<keyword evidence="8" id="KW-0472">Membrane</keyword>
<dbReference type="HOGENOM" id="CLU_600472_0_0_1"/>
<reference evidence="11" key="3">
    <citation type="submission" date="2015-04" db="UniProtKB">
        <authorList>
            <consortium name="EnsemblPlants"/>
        </authorList>
    </citation>
    <scope>IDENTIFICATION</scope>
</reference>
<keyword evidence="3 9" id="KW-0732">Signal</keyword>
<evidence type="ECO:0000256" key="8">
    <source>
        <dbReference type="SAM" id="Phobius"/>
    </source>
</evidence>
<dbReference type="AlphaFoldDB" id="A0A0D9V7B0"/>
<comment type="subcellular location">
    <subcellularLocation>
        <location evidence="1">Membrane</location>
        <topology evidence="1">Single-pass type I membrane protein</topology>
    </subcellularLocation>
</comment>
<evidence type="ECO:0000256" key="6">
    <source>
        <dbReference type="ARBA" id="ARBA00048679"/>
    </source>
</evidence>
<dbReference type="Proteomes" id="UP000032180">
    <property type="component" value="Chromosome 1"/>
</dbReference>
<dbReference type="InterPro" id="IPR051343">
    <property type="entry name" value="G-type_lectin_kinases/EP1-like"/>
</dbReference>
<proteinExistence type="predicted"/>
<dbReference type="SUPFAM" id="SSF51110">
    <property type="entry name" value="alpha-D-mannose-specific plant lectins"/>
    <property type="match status" value="1"/>
</dbReference>
<feature type="signal peptide" evidence="9">
    <location>
        <begin position="1"/>
        <end position="29"/>
    </location>
</feature>
<dbReference type="Gramene" id="LPERR01G30720.1">
    <property type="protein sequence ID" value="LPERR01G30720.1"/>
    <property type="gene ID" value="LPERR01G30720"/>
</dbReference>
<keyword evidence="8" id="KW-0812">Transmembrane</keyword>